<evidence type="ECO:0000313" key="2">
    <source>
        <dbReference type="EMBL" id="MDW8800984.1"/>
    </source>
</evidence>
<dbReference type="Gene3D" id="2.40.50.140">
    <property type="entry name" value="Nucleic acid-binding proteins"/>
    <property type="match status" value="1"/>
</dbReference>
<comment type="caution">
    <text evidence="2">The sequence shown here is derived from an EMBL/GenBank/DDBJ whole genome shotgun (WGS) entry which is preliminary data.</text>
</comment>
<keyword evidence="3" id="KW-1185">Reference proteome</keyword>
<gene>
    <name evidence="2" type="ORF">P8V03_07430</name>
</gene>
<proteinExistence type="predicted"/>
<dbReference type="RefSeq" id="WP_318797653.1">
    <property type="nucleotide sequence ID" value="NZ_JARUJP010000006.1"/>
</dbReference>
<evidence type="ECO:0000313" key="3">
    <source>
        <dbReference type="Proteomes" id="UP001281656"/>
    </source>
</evidence>
<dbReference type="InterPro" id="IPR012340">
    <property type="entry name" value="NA-bd_OB-fold"/>
</dbReference>
<feature type="transmembrane region" description="Helical" evidence="1">
    <location>
        <begin position="76"/>
        <end position="95"/>
    </location>
</feature>
<protein>
    <submittedName>
        <fullName evidence="2">NfeD family protein</fullName>
    </submittedName>
</protein>
<evidence type="ECO:0000256" key="1">
    <source>
        <dbReference type="SAM" id="Phobius"/>
    </source>
</evidence>
<keyword evidence="1" id="KW-1133">Transmembrane helix</keyword>
<dbReference type="EMBL" id="JARUJP010000006">
    <property type="protein sequence ID" value="MDW8800984.1"/>
    <property type="molecule type" value="Genomic_DNA"/>
</dbReference>
<feature type="transmembrane region" description="Helical" evidence="1">
    <location>
        <begin position="14"/>
        <end position="37"/>
    </location>
</feature>
<accession>A0ABU4JSN9</accession>
<reference evidence="2 3" key="1">
    <citation type="submission" date="2023-04" db="EMBL/GenBank/DDBJ databases">
        <title>Clostridium tannerae sp. nov., isolated from the fecal material of an alpaca.</title>
        <authorList>
            <person name="Miller S."/>
            <person name="Hendry M."/>
            <person name="King J."/>
            <person name="Sankaranarayanan K."/>
            <person name="Lawson P.A."/>
        </authorList>
    </citation>
    <scope>NUCLEOTIDE SEQUENCE [LARGE SCALE GENOMIC DNA]</scope>
    <source>
        <strain evidence="2 3">A1-XYC3</strain>
    </source>
</reference>
<feature type="transmembrane region" description="Helical" evidence="1">
    <location>
        <begin position="107"/>
        <end position="127"/>
    </location>
</feature>
<organism evidence="2 3">
    <name type="scientific">Clostridium tanneri</name>
    <dbReference type="NCBI Taxonomy" id="3037988"/>
    <lineage>
        <taxon>Bacteria</taxon>
        <taxon>Bacillati</taxon>
        <taxon>Bacillota</taxon>
        <taxon>Clostridia</taxon>
        <taxon>Eubacteriales</taxon>
        <taxon>Clostridiaceae</taxon>
        <taxon>Clostridium</taxon>
    </lineage>
</organism>
<keyword evidence="1" id="KW-0812">Transmembrane</keyword>
<keyword evidence="1" id="KW-0472">Membrane</keyword>
<sequence length="205" mass="23121">MIEWWNGIPVFERFFWIVAFPSSVIFVIQTIMTLLGIENGHDFEVHNLDMSQDLHEHNILGNENSLGILDVKFKLFTIRSITVFFTVSSWAGIVAERHGKEHLTSLLIAMSLGFIMMLVVSFIYYFVQKLTEEGNMDINNAIGKEGEVYLTIPKQGEGSGKIQVVVQGVLRTMDAVTYGEKLATGEKVIVIKVVDNQLLLVEKIN</sequence>
<name>A0ABU4JSN9_9CLOT</name>
<dbReference type="Proteomes" id="UP001281656">
    <property type="component" value="Unassembled WGS sequence"/>
</dbReference>